<keyword evidence="4" id="KW-0804">Transcription</keyword>
<comment type="caution">
    <text evidence="9">The sequence shown here is derived from an EMBL/GenBank/DDBJ whole genome shotgun (WGS) entry which is preliminary data.</text>
</comment>
<dbReference type="PANTHER" id="PTHR47338">
    <property type="entry name" value="ZN(II)2CYS6 TRANSCRIPTION FACTOR (EUROFUNG)-RELATED"/>
    <property type="match status" value="1"/>
</dbReference>
<accession>A0A8H5C9M1</accession>
<organism evidence="9 10">
    <name type="scientific">Ephemerocybe angulata</name>
    <dbReference type="NCBI Taxonomy" id="980116"/>
    <lineage>
        <taxon>Eukaryota</taxon>
        <taxon>Fungi</taxon>
        <taxon>Dikarya</taxon>
        <taxon>Basidiomycota</taxon>
        <taxon>Agaricomycotina</taxon>
        <taxon>Agaricomycetes</taxon>
        <taxon>Agaricomycetidae</taxon>
        <taxon>Agaricales</taxon>
        <taxon>Agaricineae</taxon>
        <taxon>Psathyrellaceae</taxon>
        <taxon>Ephemerocybe</taxon>
    </lineage>
</organism>
<feature type="region of interest" description="Disordered" evidence="7">
    <location>
        <begin position="1"/>
        <end position="20"/>
    </location>
</feature>
<evidence type="ECO:0000313" key="10">
    <source>
        <dbReference type="Proteomes" id="UP000541558"/>
    </source>
</evidence>
<evidence type="ECO:0000256" key="3">
    <source>
        <dbReference type="ARBA" id="ARBA00023015"/>
    </source>
</evidence>
<keyword evidence="3" id="KW-0805">Transcription regulation</keyword>
<dbReference type="GO" id="GO:0006351">
    <property type="term" value="P:DNA-templated transcription"/>
    <property type="evidence" value="ECO:0007669"/>
    <property type="project" value="InterPro"/>
</dbReference>
<feature type="domain" description="Xylanolytic transcriptional activator regulatory" evidence="8">
    <location>
        <begin position="321"/>
        <end position="408"/>
    </location>
</feature>
<dbReference type="Pfam" id="PF04082">
    <property type="entry name" value="Fungal_trans"/>
    <property type="match status" value="1"/>
</dbReference>
<keyword evidence="2" id="KW-0479">Metal-binding</keyword>
<evidence type="ECO:0000256" key="5">
    <source>
        <dbReference type="ARBA" id="ARBA00023242"/>
    </source>
</evidence>
<sequence>MFSNETRLATSAGGENYDAKRPCSTCVRSHAHAVSHAPPGTGVPSKPDCTFDESMPTAYMSSLPSVTIKLPEPPATVAEAPKNKYERLENRIAELESLLRQKDQALLHSAQNKLSPSGILQPRPFNEAQNFPEFIPEMGRHFEDVTPDLASGLISVSPSIAGPSNSPSYGLDLTWPGWPPQLPPPDLLKHLVEVFFVFHPHASRLFHVPTFMSTLSLPASHPKFPATPILHGICAVGSLYTAAVTSPPLPDFDEDPFPDEIFLERLRVKEQRPDSFAERHAKLAKEGAERMNTLGENLFQVFQANIILTWFYWSHGRWVDIFLWSAHTTRLAVPLGLYMCPPFHSITKSERPPSIISPARSVIEDETRRNAFWLSYAVEREHGCSNGWAQSLDDQDISQLLPVRADQFQQGTLVPPSERQWAHSRDVLYFHPEDSTDSFGLYIKGLILVSKIKTFNARFRSKHFSGDNSVVPPEALGNEPVDPRGSQAFIELDQIVSSFNRNNFPPHLRNPILDNVVDNHLYTAFLLPHIACILLHDPHAEVERSGCMSALKILTAARAILDLIYDVSNTSFDITLLDSFCSVCWFLGGRVLIRFLQAALDSRETDQIITLRTELDFIHISIAKIGQRIPLAYRFSKMLKDLIKKRCGNLHAVEFDPYIRFGHDNRSHGSVQLR</sequence>
<dbReference type="GO" id="GO:0003677">
    <property type="term" value="F:DNA binding"/>
    <property type="evidence" value="ECO:0007669"/>
    <property type="project" value="InterPro"/>
</dbReference>
<dbReference type="CDD" id="cd12148">
    <property type="entry name" value="fungal_TF_MHR"/>
    <property type="match status" value="1"/>
</dbReference>
<proteinExistence type="predicted"/>
<protein>
    <recommendedName>
        <fullName evidence="8">Xylanolytic transcriptional activator regulatory domain-containing protein</fullName>
    </recommendedName>
</protein>
<keyword evidence="5" id="KW-0539">Nucleus</keyword>
<dbReference type="GO" id="GO:0005634">
    <property type="term" value="C:nucleus"/>
    <property type="evidence" value="ECO:0007669"/>
    <property type="project" value="UniProtKB-SubCell"/>
</dbReference>
<dbReference type="PANTHER" id="PTHR47338:SF29">
    <property type="entry name" value="ZN(2)-C6 FUNGAL-TYPE DOMAIN-CONTAINING PROTEIN"/>
    <property type="match status" value="1"/>
</dbReference>
<evidence type="ECO:0000313" key="9">
    <source>
        <dbReference type="EMBL" id="KAF5337066.1"/>
    </source>
</evidence>
<evidence type="ECO:0000256" key="2">
    <source>
        <dbReference type="ARBA" id="ARBA00022723"/>
    </source>
</evidence>
<reference evidence="9 10" key="1">
    <citation type="journal article" date="2020" name="ISME J.">
        <title>Uncovering the hidden diversity of litter-decomposition mechanisms in mushroom-forming fungi.</title>
        <authorList>
            <person name="Floudas D."/>
            <person name="Bentzer J."/>
            <person name="Ahren D."/>
            <person name="Johansson T."/>
            <person name="Persson P."/>
            <person name="Tunlid A."/>
        </authorList>
    </citation>
    <scope>NUCLEOTIDE SEQUENCE [LARGE SCALE GENOMIC DNA]</scope>
    <source>
        <strain evidence="9 10">CBS 175.51</strain>
    </source>
</reference>
<dbReference type="EMBL" id="JAACJK010000057">
    <property type="protein sequence ID" value="KAF5337066.1"/>
    <property type="molecule type" value="Genomic_DNA"/>
</dbReference>
<dbReference type="InterPro" id="IPR050815">
    <property type="entry name" value="TF_fung"/>
</dbReference>
<feature type="coiled-coil region" evidence="6">
    <location>
        <begin position="78"/>
        <end position="105"/>
    </location>
</feature>
<evidence type="ECO:0000259" key="8">
    <source>
        <dbReference type="SMART" id="SM00906"/>
    </source>
</evidence>
<dbReference type="InterPro" id="IPR007219">
    <property type="entry name" value="XnlR_reg_dom"/>
</dbReference>
<evidence type="ECO:0000256" key="4">
    <source>
        <dbReference type="ARBA" id="ARBA00023163"/>
    </source>
</evidence>
<keyword evidence="6" id="KW-0175">Coiled coil</keyword>
<keyword evidence="10" id="KW-1185">Reference proteome</keyword>
<name>A0A8H5C9M1_9AGAR</name>
<comment type="subcellular location">
    <subcellularLocation>
        <location evidence="1">Nucleus</location>
    </subcellularLocation>
</comment>
<dbReference type="Proteomes" id="UP000541558">
    <property type="component" value="Unassembled WGS sequence"/>
</dbReference>
<dbReference type="SMART" id="SM00906">
    <property type="entry name" value="Fungal_trans"/>
    <property type="match status" value="1"/>
</dbReference>
<evidence type="ECO:0000256" key="1">
    <source>
        <dbReference type="ARBA" id="ARBA00004123"/>
    </source>
</evidence>
<gene>
    <name evidence="9" type="ORF">D9611_003266</name>
</gene>
<evidence type="ECO:0000256" key="7">
    <source>
        <dbReference type="SAM" id="MobiDB-lite"/>
    </source>
</evidence>
<dbReference type="GO" id="GO:0000981">
    <property type="term" value="F:DNA-binding transcription factor activity, RNA polymerase II-specific"/>
    <property type="evidence" value="ECO:0007669"/>
    <property type="project" value="InterPro"/>
</dbReference>
<dbReference type="OrthoDB" id="39175at2759"/>
<dbReference type="AlphaFoldDB" id="A0A8H5C9M1"/>
<evidence type="ECO:0000256" key="6">
    <source>
        <dbReference type="SAM" id="Coils"/>
    </source>
</evidence>
<dbReference type="GO" id="GO:0008270">
    <property type="term" value="F:zinc ion binding"/>
    <property type="evidence" value="ECO:0007669"/>
    <property type="project" value="InterPro"/>
</dbReference>